<dbReference type="PANTHER" id="PTHR43538">
    <property type="entry name" value="ALPHA-IPM SYNTHASE/HOMOCITRATE SYNTHASE"/>
    <property type="match status" value="1"/>
</dbReference>
<dbReference type="InterPro" id="IPR005675">
    <property type="entry name" value="Citramal_synthase"/>
</dbReference>
<dbReference type="EC" id="2.3.3.21" evidence="8"/>
<dbReference type="InterPro" id="IPR036230">
    <property type="entry name" value="LeuA_allosteric_dom_sf"/>
</dbReference>
<proteinExistence type="inferred from homology"/>
<comment type="similarity">
    <text evidence="2 9">Belongs to the alpha-IPM synthase/homocitrate synthase family.</text>
</comment>
<keyword evidence="5 9" id="KW-0808">Transferase</keyword>
<dbReference type="InterPro" id="IPR054691">
    <property type="entry name" value="LeuA/HCS_post-cat"/>
</dbReference>
<evidence type="ECO:0000256" key="7">
    <source>
        <dbReference type="ARBA" id="ARBA00048263"/>
    </source>
</evidence>
<evidence type="ECO:0000256" key="4">
    <source>
        <dbReference type="ARBA" id="ARBA00022624"/>
    </source>
</evidence>
<dbReference type="GO" id="GO:0009097">
    <property type="term" value="P:isoleucine biosynthetic process"/>
    <property type="evidence" value="ECO:0007669"/>
    <property type="project" value="UniProtKB-UniRule"/>
</dbReference>
<keyword evidence="6" id="KW-0100">Branched-chain amino acid biosynthesis</keyword>
<dbReference type="UniPathway" id="UPA00047">
    <property type="reaction ID" value="UER00066"/>
</dbReference>
<dbReference type="Proteomes" id="UP000528322">
    <property type="component" value="Unassembled WGS sequence"/>
</dbReference>
<dbReference type="GO" id="GO:0009098">
    <property type="term" value="P:L-leucine biosynthetic process"/>
    <property type="evidence" value="ECO:0007669"/>
    <property type="project" value="InterPro"/>
</dbReference>
<evidence type="ECO:0000256" key="8">
    <source>
        <dbReference type="NCBIfam" id="TIGR00977"/>
    </source>
</evidence>
<dbReference type="AlphaFoldDB" id="A0A7W8DH79"/>
<dbReference type="InterPro" id="IPR000891">
    <property type="entry name" value="PYR_CT"/>
</dbReference>
<organism evidence="11 12">
    <name type="scientific">Desulfurispira natronophila</name>
    <dbReference type="NCBI Taxonomy" id="682562"/>
    <lineage>
        <taxon>Bacteria</taxon>
        <taxon>Pseudomonadati</taxon>
        <taxon>Chrysiogenota</taxon>
        <taxon>Chrysiogenia</taxon>
        <taxon>Chrysiogenales</taxon>
        <taxon>Chrysiogenaceae</taxon>
        <taxon>Desulfurispira</taxon>
    </lineage>
</organism>
<dbReference type="PROSITE" id="PS00815">
    <property type="entry name" value="AIPM_HOMOCIT_SYNTH_1"/>
    <property type="match status" value="1"/>
</dbReference>
<dbReference type="SUPFAM" id="SSF110921">
    <property type="entry name" value="2-isopropylmalate synthase LeuA, allosteric (dimerisation) domain"/>
    <property type="match status" value="1"/>
</dbReference>
<protein>
    <recommendedName>
        <fullName evidence="8">Citramalate synthase</fullName>
        <ecNumber evidence="8">2.3.3.21</ecNumber>
    </recommendedName>
</protein>
<evidence type="ECO:0000256" key="3">
    <source>
        <dbReference type="ARBA" id="ARBA00022605"/>
    </source>
</evidence>
<dbReference type="SMART" id="SM00917">
    <property type="entry name" value="LeuA_dimer"/>
    <property type="match status" value="1"/>
</dbReference>
<dbReference type="InterPro" id="IPR013709">
    <property type="entry name" value="2-isopropylmalate_synth_dimer"/>
</dbReference>
<dbReference type="Pfam" id="PF08502">
    <property type="entry name" value="LeuA_dimer"/>
    <property type="match status" value="1"/>
</dbReference>
<comment type="pathway">
    <text evidence="1">Amino-acid biosynthesis; L-isoleucine biosynthesis; 2-oxobutanoate from pyruvate: step 1/3.</text>
</comment>
<evidence type="ECO:0000256" key="2">
    <source>
        <dbReference type="ARBA" id="ARBA00006154"/>
    </source>
</evidence>
<feature type="domain" description="Pyruvate carboxyltransferase" evidence="10">
    <location>
        <begin position="3"/>
        <end position="265"/>
    </location>
</feature>
<dbReference type="PROSITE" id="PS50991">
    <property type="entry name" value="PYR_CT"/>
    <property type="match status" value="1"/>
</dbReference>
<evidence type="ECO:0000259" key="10">
    <source>
        <dbReference type="PROSITE" id="PS50991"/>
    </source>
</evidence>
<evidence type="ECO:0000256" key="6">
    <source>
        <dbReference type="ARBA" id="ARBA00023304"/>
    </source>
</evidence>
<dbReference type="Pfam" id="PF00682">
    <property type="entry name" value="HMGL-like"/>
    <property type="match status" value="1"/>
</dbReference>
<dbReference type="EMBL" id="JACHID010000009">
    <property type="protein sequence ID" value="MBB5022215.1"/>
    <property type="molecule type" value="Genomic_DNA"/>
</dbReference>
<evidence type="ECO:0000313" key="12">
    <source>
        <dbReference type="Proteomes" id="UP000528322"/>
    </source>
</evidence>
<keyword evidence="4" id="KW-0412">Isoleucine biosynthesis</keyword>
<dbReference type="NCBIfam" id="TIGR00977">
    <property type="entry name" value="citramal_synth"/>
    <property type="match status" value="1"/>
</dbReference>
<dbReference type="Gene3D" id="1.10.238.260">
    <property type="match status" value="1"/>
</dbReference>
<keyword evidence="3" id="KW-0028">Amino-acid biosynthesis</keyword>
<dbReference type="GO" id="GO:0043714">
    <property type="term" value="F:(R)-citramalate synthase activity"/>
    <property type="evidence" value="ECO:0007669"/>
    <property type="project" value="UniProtKB-UniRule"/>
</dbReference>
<dbReference type="GO" id="GO:0003852">
    <property type="term" value="F:2-isopropylmalate synthase activity"/>
    <property type="evidence" value="ECO:0007669"/>
    <property type="project" value="InterPro"/>
</dbReference>
<dbReference type="SUPFAM" id="SSF51569">
    <property type="entry name" value="Aldolase"/>
    <property type="match status" value="1"/>
</dbReference>
<dbReference type="RefSeq" id="WP_183732328.1">
    <property type="nucleotide sequence ID" value="NZ_JACHID010000009.1"/>
</dbReference>
<dbReference type="Gene3D" id="3.30.160.270">
    <property type="match status" value="1"/>
</dbReference>
<evidence type="ECO:0000256" key="9">
    <source>
        <dbReference type="RuleBase" id="RU003523"/>
    </source>
</evidence>
<dbReference type="InterPro" id="IPR002034">
    <property type="entry name" value="AIPM/Hcit_synth_CS"/>
</dbReference>
<dbReference type="Gene3D" id="3.20.20.70">
    <property type="entry name" value="Aldolase class I"/>
    <property type="match status" value="1"/>
</dbReference>
<keyword evidence="12" id="KW-1185">Reference proteome</keyword>
<dbReference type="CDD" id="cd07941">
    <property type="entry name" value="DRE_TIM_LeuA3"/>
    <property type="match status" value="1"/>
</dbReference>
<dbReference type="Pfam" id="PF22617">
    <property type="entry name" value="HCS_D2"/>
    <property type="match status" value="1"/>
</dbReference>
<sequence>MSVLLYDTTLRDGTQSEDISFTVEDKIHVAKLLDEFGIHYIEGGWPGSNPKDIEFFRSIKQHNLKNARISAFGATRRAKLTCDDDPSIQALLESEAPVACIFGKTWDFHVTTALQIELHQNLEIIEDTLAYLKKHVDQVFYDAEHFFDGYKANPDYALQTLQAAKRGGAEYIVLCDTNGGTLPFELGAIIEEVKKQIDTPLGIHCHNDSELAVANSLTAVKHGITQVQGVINGFGERCGNANLISIIPNLKLKMGIDCISDEQLRKLYHVSHSIRELANMAEWKNQPYTGKSAFAHKGGIHVSAILKNPDTYEHIAPEIIGNQRRVLVSDLSGRSNIQYKIEEMGLDIDINDPSVQELVNTIKELENQGYAYEGAEASMELLLQKSRGLVPDYFKLRGYRVIDERREQDKEPISEATVRVEAPNGDTYHTAGLGNGPVDALNTALRKALEQFYPVLNEITLIDYKVRILNTTVGTKAKTRVLIESTDGKTRWTTVGVHNDIIRASYLALVDSIRYKLYKENI</sequence>
<gene>
    <name evidence="11" type="ORF">HNR37_001547</name>
</gene>
<comment type="caution">
    <text evidence="11">The sequence shown here is derived from an EMBL/GenBank/DDBJ whole genome shotgun (WGS) entry which is preliminary data.</text>
</comment>
<dbReference type="InterPro" id="IPR013785">
    <property type="entry name" value="Aldolase_TIM"/>
</dbReference>
<accession>A0A7W8DH79</accession>
<dbReference type="PANTHER" id="PTHR43538:SF1">
    <property type="entry name" value="(R)-CITRAMALATE SYNTHASE"/>
    <property type="match status" value="1"/>
</dbReference>
<evidence type="ECO:0000313" key="11">
    <source>
        <dbReference type="EMBL" id="MBB5022215.1"/>
    </source>
</evidence>
<keyword evidence="11" id="KW-0012">Acyltransferase</keyword>
<name>A0A7W8DH79_9BACT</name>
<comment type="catalytic activity">
    <reaction evidence="7">
        <text>pyruvate + acetyl-CoA + H2O = (3R)-citramalate + CoA + H(+)</text>
        <dbReference type="Rhea" id="RHEA:19045"/>
        <dbReference type="ChEBI" id="CHEBI:15361"/>
        <dbReference type="ChEBI" id="CHEBI:15377"/>
        <dbReference type="ChEBI" id="CHEBI:15378"/>
        <dbReference type="ChEBI" id="CHEBI:30934"/>
        <dbReference type="ChEBI" id="CHEBI:57287"/>
        <dbReference type="ChEBI" id="CHEBI:57288"/>
        <dbReference type="EC" id="2.3.3.21"/>
    </reaction>
</comment>
<evidence type="ECO:0000256" key="5">
    <source>
        <dbReference type="ARBA" id="ARBA00022679"/>
    </source>
</evidence>
<evidence type="ECO:0000256" key="1">
    <source>
        <dbReference type="ARBA" id="ARBA00004743"/>
    </source>
</evidence>
<reference evidence="11 12" key="1">
    <citation type="submission" date="2020-08" db="EMBL/GenBank/DDBJ databases">
        <title>Genomic Encyclopedia of Type Strains, Phase IV (KMG-IV): sequencing the most valuable type-strain genomes for metagenomic binning, comparative biology and taxonomic classification.</title>
        <authorList>
            <person name="Goeker M."/>
        </authorList>
    </citation>
    <scope>NUCLEOTIDE SEQUENCE [LARGE SCALE GENOMIC DNA]</scope>
    <source>
        <strain evidence="11 12">DSM 22071</strain>
    </source>
</reference>